<name>A0A445FUB7_GLYSO</name>
<protein>
    <submittedName>
        <fullName evidence="2">Uncharacterized protein</fullName>
    </submittedName>
</protein>
<dbReference type="Proteomes" id="UP000289340">
    <property type="component" value="Chromosome 18"/>
</dbReference>
<feature type="chain" id="PRO_5018990528" evidence="1">
    <location>
        <begin position="19"/>
        <end position="66"/>
    </location>
</feature>
<organism evidence="2 3">
    <name type="scientific">Glycine soja</name>
    <name type="common">Wild soybean</name>
    <dbReference type="NCBI Taxonomy" id="3848"/>
    <lineage>
        <taxon>Eukaryota</taxon>
        <taxon>Viridiplantae</taxon>
        <taxon>Streptophyta</taxon>
        <taxon>Embryophyta</taxon>
        <taxon>Tracheophyta</taxon>
        <taxon>Spermatophyta</taxon>
        <taxon>Magnoliopsida</taxon>
        <taxon>eudicotyledons</taxon>
        <taxon>Gunneridae</taxon>
        <taxon>Pentapetalae</taxon>
        <taxon>rosids</taxon>
        <taxon>fabids</taxon>
        <taxon>Fabales</taxon>
        <taxon>Fabaceae</taxon>
        <taxon>Papilionoideae</taxon>
        <taxon>50 kb inversion clade</taxon>
        <taxon>NPAAA clade</taxon>
        <taxon>indigoferoid/millettioid clade</taxon>
        <taxon>Phaseoleae</taxon>
        <taxon>Glycine</taxon>
        <taxon>Glycine subgen. Soja</taxon>
    </lineage>
</organism>
<gene>
    <name evidence="2" type="ORF">D0Y65_048813</name>
</gene>
<keyword evidence="3" id="KW-1185">Reference proteome</keyword>
<dbReference type="AlphaFoldDB" id="A0A445FUB7"/>
<feature type="signal peptide" evidence="1">
    <location>
        <begin position="1"/>
        <end position="18"/>
    </location>
</feature>
<sequence length="66" mass="7217">MDLHVFGILCIVLVLTSGAVTCLDDDPEDLFCLGPCSPFCNHDCIVRGYKYGGACFAYIMCCCKKN</sequence>
<keyword evidence="1" id="KW-0732">Signal</keyword>
<evidence type="ECO:0000313" key="3">
    <source>
        <dbReference type="Proteomes" id="UP000289340"/>
    </source>
</evidence>
<comment type="caution">
    <text evidence="2">The sequence shown here is derived from an EMBL/GenBank/DDBJ whole genome shotgun (WGS) entry which is preliminary data.</text>
</comment>
<proteinExistence type="predicted"/>
<dbReference type="SMR" id="A0A445FUB7"/>
<evidence type="ECO:0000313" key="2">
    <source>
        <dbReference type="EMBL" id="RZB52497.1"/>
    </source>
</evidence>
<accession>A0A445FUB7</accession>
<reference evidence="2 3" key="1">
    <citation type="submission" date="2018-09" db="EMBL/GenBank/DDBJ databases">
        <title>A high-quality reference genome of wild soybean provides a powerful tool to mine soybean genomes.</title>
        <authorList>
            <person name="Xie M."/>
            <person name="Chung C.Y.L."/>
            <person name="Li M.-W."/>
            <person name="Wong F.-L."/>
            <person name="Chan T.-F."/>
            <person name="Lam H.-M."/>
        </authorList>
    </citation>
    <scope>NUCLEOTIDE SEQUENCE [LARGE SCALE GENOMIC DNA]</scope>
    <source>
        <strain evidence="3">cv. W05</strain>
        <tissue evidence="2">Hypocotyl of etiolated seedlings</tissue>
    </source>
</reference>
<evidence type="ECO:0000256" key="1">
    <source>
        <dbReference type="SAM" id="SignalP"/>
    </source>
</evidence>
<dbReference type="EMBL" id="QZWG01000018">
    <property type="protein sequence ID" value="RZB52497.1"/>
    <property type="molecule type" value="Genomic_DNA"/>
</dbReference>